<evidence type="ECO:0000313" key="2">
    <source>
        <dbReference type="Proteomes" id="UP000327044"/>
    </source>
</evidence>
<dbReference type="EMBL" id="VVIM01000006">
    <property type="protein sequence ID" value="KAB0798722.1"/>
    <property type="molecule type" value="Genomic_DNA"/>
</dbReference>
<evidence type="ECO:0000313" key="1">
    <source>
        <dbReference type="EMBL" id="KAB0798722.1"/>
    </source>
</evidence>
<accession>A0A5N4AMY7</accession>
<dbReference type="AlphaFoldDB" id="A0A5N4AMY7"/>
<keyword evidence="2" id="KW-1185">Reference proteome</keyword>
<gene>
    <name evidence="1" type="ORF">PPYR_09715</name>
</gene>
<sequence length="120" mass="13599">MCVAGNLPPKKCSSMGFLPGSGNKFVIPSQRKLTRVQKFDVSFKHSVSGEPTVKTDIWVSLTGLAINWHSNSVRTNWARICTWVNWARRTDYQQLERKGLLDAGNCFRQLSVSNWTRANL</sequence>
<organism evidence="1 2">
    <name type="scientific">Photinus pyralis</name>
    <name type="common">Common eastern firefly</name>
    <name type="synonym">Lampyris pyralis</name>
    <dbReference type="NCBI Taxonomy" id="7054"/>
    <lineage>
        <taxon>Eukaryota</taxon>
        <taxon>Metazoa</taxon>
        <taxon>Ecdysozoa</taxon>
        <taxon>Arthropoda</taxon>
        <taxon>Hexapoda</taxon>
        <taxon>Insecta</taxon>
        <taxon>Pterygota</taxon>
        <taxon>Neoptera</taxon>
        <taxon>Endopterygota</taxon>
        <taxon>Coleoptera</taxon>
        <taxon>Polyphaga</taxon>
        <taxon>Elateriformia</taxon>
        <taxon>Elateroidea</taxon>
        <taxon>Lampyridae</taxon>
        <taxon>Lampyrinae</taxon>
        <taxon>Photinus</taxon>
    </lineage>
</organism>
<comment type="caution">
    <text evidence="1">The sequence shown here is derived from an EMBL/GenBank/DDBJ whole genome shotgun (WGS) entry which is preliminary data.</text>
</comment>
<dbReference type="InParanoid" id="A0A5N4AMY7"/>
<name>A0A5N4AMY7_PHOPY</name>
<reference evidence="1 2" key="1">
    <citation type="journal article" date="2018" name="Elife">
        <title>Firefly genomes illuminate parallel origins of bioluminescence in beetles.</title>
        <authorList>
            <person name="Fallon T.R."/>
            <person name="Lower S.E."/>
            <person name="Chang C.H."/>
            <person name="Bessho-Uehara M."/>
            <person name="Martin G.J."/>
            <person name="Bewick A.J."/>
            <person name="Behringer M."/>
            <person name="Debat H.J."/>
            <person name="Wong I."/>
            <person name="Day J.C."/>
            <person name="Suvorov A."/>
            <person name="Silva C.J."/>
            <person name="Stanger-Hall K.F."/>
            <person name="Hall D.W."/>
            <person name="Schmitz R.J."/>
            <person name="Nelson D.R."/>
            <person name="Lewis S.M."/>
            <person name="Shigenobu S."/>
            <person name="Bybee S.M."/>
            <person name="Larracuente A.M."/>
            <person name="Oba Y."/>
            <person name="Weng J.K."/>
        </authorList>
    </citation>
    <scope>NUCLEOTIDE SEQUENCE [LARGE SCALE GENOMIC DNA]</scope>
    <source>
        <strain evidence="1">1611_PpyrPB1</strain>
        <tissue evidence="1">Whole body</tissue>
    </source>
</reference>
<proteinExistence type="predicted"/>
<dbReference type="Proteomes" id="UP000327044">
    <property type="component" value="Unassembled WGS sequence"/>
</dbReference>
<protein>
    <submittedName>
        <fullName evidence="1">Uncharacterized protein</fullName>
    </submittedName>
</protein>